<feature type="domain" description="LamG-like jellyroll fold" evidence="4">
    <location>
        <begin position="234"/>
        <end position="371"/>
    </location>
</feature>
<dbReference type="SUPFAM" id="SSF49899">
    <property type="entry name" value="Concanavalin A-like lectins/glucanases"/>
    <property type="match status" value="6"/>
</dbReference>
<feature type="region of interest" description="Disordered" evidence="3">
    <location>
        <begin position="145"/>
        <end position="169"/>
    </location>
</feature>
<dbReference type="PANTHER" id="PTHR42535:SF2">
    <property type="entry name" value="CHROMOSOME UNDETERMINED SCAFFOLD_146, WHOLE GENOME SHOTGUN SEQUENCE"/>
    <property type="match status" value="1"/>
</dbReference>
<feature type="region of interest" description="Disordered" evidence="3">
    <location>
        <begin position="636"/>
        <end position="655"/>
    </location>
</feature>
<keyword evidence="2" id="KW-1015">Disulfide bond</keyword>
<proteinExistence type="predicted"/>
<dbReference type="PANTHER" id="PTHR42535">
    <property type="entry name" value="OOKINETE PROTEIN, PUTATIVE-RELATED"/>
    <property type="match status" value="1"/>
</dbReference>
<feature type="domain" description="LamG-like jellyroll fold" evidence="4">
    <location>
        <begin position="879"/>
        <end position="1023"/>
    </location>
</feature>
<evidence type="ECO:0000259" key="4">
    <source>
        <dbReference type="SMART" id="SM00560"/>
    </source>
</evidence>
<feature type="domain" description="LamG-like jellyroll fold" evidence="4">
    <location>
        <begin position="472"/>
        <end position="617"/>
    </location>
</feature>
<accession>A0A1F4YFJ5</accession>
<evidence type="ECO:0000313" key="6">
    <source>
        <dbReference type="Proteomes" id="UP000178176"/>
    </source>
</evidence>
<evidence type="ECO:0000256" key="1">
    <source>
        <dbReference type="ARBA" id="ARBA00022729"/>
    </source>
</evidence>
<evidence type="ECO:0000256" key="2">
    <source>
        <dbReference type="ARBA" id="ARBA00023157"/>
    </source>
</evidence>
<gene>
    <name evidence="5" type="ORF">A2876_03115</name>
</gene>
<name>A0A1F4YFJ5_9BACT</name>
<dbReference type="InterPro" id="IPR006558">
    <property type="entry name" value="LamG-like"/>
</dbReference>
<dbReference type="EMBL" id="MEXH01000011">
    <property type="protein sequence ID" value="OGC92648.1"/>
    <property type="molecule type" value="Genomic_DNA"/>
</dbReference>
<comment type="caution">
    <text evidence="5">The sequence shown here is derived from an EMBL/GenBank/DDBJ whole genome shotgun (WGS) entry which is preliminary data.</text>
</comment>
<dbReference type="SMART" id="SM00560">
    <property type="entry name" value="LamGL"/>
    <property type="match status" value="4"/>
</dbReference>
<keyword evidence="1" id="KW-0732">Signal</keyword>
<feature type="compositionally biased region" description="Low complexity" evidence="3">
    <location>
        <begin position="639"/>
        <end position="653"/>
    </location>
</feature>
<feature type="domain" description="LamG-like jellyroll fold" evidence="4">
    <location>
        <begin position="1134"/>
        <end position="1276"/>
    </location>
</feature>
<sequence>MKFQIHRKRIFSFLFSLTAFLLLVAIFLRLTGPSVQAAWFDDSYGYRVKFTFTHNADITSERAITYTLDTLELTTANIMQSDCDDIRFTDGSGKVLRFQMTGSCGSATNTFEVVFPSIVNGTNVGYAYYSNPSPTSASVNVSNVEALTPSGGDPATQSNPTANDEVGPGPIAYWNFDEGQGSATQDNTSTNLDGTISGATWMSEDMCVIGKCLRFDGTDDRINMGDTTILKSVTALTVEAWIRTNTLSGGEDGLRNIATKEGQNSDESEFMLRLDTANDDLEFYVGGSAYVGASSGTINQNQWYHVVGTYDGSNVNIYLNGILKQSSAKTGATGTSTTPLRIGNSIRFVNERYWQGEIDDVKIFNYARTAAQVKADFQARGTTKGVSVQFGDPEQQNYLSNGLVGYWKMDETSTGTCSGGVNDSCDSSGNGRDADWKQQATSTSAKFSNGVNFDGNLDRVVTGSSINLSYPISLSVWAYPTYTNGTGLQAFAKFISQPTTINADPWNIYSLGSDNSSPARLSASISTGSASSGITLLSTTTITANTWYHVAMTYDGTTFRIFVNGKEENSVSTTLALGTSSASAAFGALRDQEPFTNNFFLGRLDEARIYNRALTPAEIAALYNWAPGPAGWWKLDENSGSSPADSSGNSQSGTFTGSPTWTAGKFGTGLNFDGSSQAVTATLSADPGYSNSVELWIYPTSSVASKTLITNLTSDSSSRPVYGSCTGTAIAINTWTHIAATSTDSTHCAVYQNGVLTTSSATTGVTFGTSVNIASSSFPGNIDDVRIYNYARTQKQILEDLNAGHPAIGTPVGSYVGYWKMDDATDTNAQDSSINNNDLTLSVASWILQGKFDSAWNGTGTSRVGLSANDADFDFAAAEDFSLSLWLRSDSAANPAAIEYLVTNGGPSGTAGYALYANTDGTLCFAVDDDTSWGPDVSSCTTADYYDAAWHHVIGVRDVTADKIQLYIDGILKDQDTDTTTATLDSDGTFRLGDIDTDDAASGEELAGDLDEVKVYRLALNASDVKLEYNHGSATILGSLSTANDGLTASSSAAMTFCIPGDTSTCNPPVGHWKFDENTGLTANDTSGNSNAGAITAGNGGWTAGKVGSAYNFDTSSTVVNAGTASSLDNLPSSGMTIEAWIYPKSAGENSLGFIMAKNVGTTPSSGWVFRLNSTTSLTFTVDGSTDLVRTTNTSLVTQNAWNHVAVSWDGVITTASSADIFINGYEAAYATTTNGASRVDDGTSTFYIGNDSTQARTFDGYIDTVIAYNYSRTLAQIAWDYNRGAPVGWYKFDECQGTTAYNSALSASGLAAGNNGTINPASLGNTTVGTCNSGVSTEMWDDGSTGKYSSALGFDGSDDNVTTSSVFNLGTTKVTIATWVYLFSTTESGAFVKVGDESPSLNGYGIGVGASTFDNTGNDLILLYEGASWFDTNRTIGTGWHHVALVTSPTGAPEGFIDGRSVRKFTSTGANLPTDSTKIGGYPTSNRFGNYLLDDVRIYNYSLTAAQIKTLYNEGSAVRFGPSQGSP</sequence>
<evidence type="ECO:0000313" key="5">
    <source>
        <dbReference type="EMBL" id="OGC92648.1"/>
    </source>
</evidence>
<protein>
    <recommendedName>
        <fullName evidence="4">LamG-like jellyroll fold domain-containing protein</fullName>
    </recommendedName>
</protein>
<reference evidence="5 6" key="1">
    <citation type="journal article" date="2016" name="Nat. Commun.">
        <title>Thousands of microbial genomes shed light on interconnected biogeochemical processes in an aquifer system.</title>
        <authorList>
            <person name="Anantharaman K."/>
            <person name="Brown C.T."/>
            <person name="Hug L.A."/>
            <person name="Sharon I."/>
            <person name="Castelle C.J."/>
            <person name="Probst A.J."/>
            <person name="Thomas B.C."/>
            <person name="Singh A."/>
            <person name="Wilkins M.J."/>
            <person name="Karaoz U."/>
            <person name="Brodie E.L."/>
            <person name="Williams K.H."/>
            <person name="Hubbard S.S."/>
            <person name="Banfield J.F."/>
        </authorList>
    </citation>
    <scope>NUCLEOTIDE SEQUENCE [LARGE SCALE GENOMIC DNA]</scope>
</reference>
<dbReference type="InterPro" id="IPR013320">
    <property type="entry name" value="ConA-like_dom_sf"/>
</dbReference>
<evidence type="ECO:0000256" key="3">
    <source>
        <dbReference type="SAM" id="MobiDB-lite"/>
    </source>
</evidence>
<dbReference type="Pfam" id="PF13385">
    <property type="entry name" value="Laminin_G_3"/>
    <property type="match status" value="6"/>
</dbReference>
<dbReference type="Proteomes" id="UP000178176">
    <property type="component" value="Unassembled WGS sequence"/>
</dbReference>
<organism evidence="5 6">
    <name type="scientific">Candidatus Amesbacteria bacterium RIFCSPHIGHO2_01_FULL_48_32b</name>
    <dbReference type="NCBI Taxonomy" id="1797253"/>
    <lineage>
        <taxon>Bacteria</taxon>
        <taxon>Candidatus Amesiibacteriota</taxon>
    </lineage>
</organism>
<dbReference type="Gene3D" id="2.60.120.200">
    <property type="match status" value="6"/>
</dbReference>